<accession>A0A2H3D4Z4</accession>
<sequence length="93" mass="10984">MISPRKSKRLSSRFANVFDDKFWERHHYYSTEVRLASMEHIIFCSVLETMQPHSLFVSRLVLNCSLVQAIASLLHLRILKLNHEYFDNEVTTS</sequence>
<evidence type="ECO:0000313" key="2">
    <source>
        <dbReference type="Proteomes" id="UP000217790"/>
    </source>
</evidence>
<dbReference type="OrthoDB" id="3258311at2759"/>
<dbReference type="Proteomes" id="UP000217790">
    <property type="component" value="Unassembled WGS sequence"/>
</dbReference>
<dbReference type="AlphaFoldDB" id="A0A2H3D4Z4"/>
<name>A0A2H3D4Z4_ARMGA</name>
<organism evidence="1 2">
    <name type="scientific">Armillaria gallica</name>
    <name type="common">Bulbous honey fungus</name>
    <name type="synonym">Armillaria bulbosa</name>
    <dbReference type="NCBI Taxonomy" id="47427"/>
    <lineage>
        <taxon>Eukaryota</taxon>
        <taxon>Fungi</taxon>
        <taxon>Dikarya</taxon>
        <taxon>Basidiomycota</taxon>
        <taxon>Agaricomycotina</taxon>
        <taxon>Agaricomycetes</taxon>
        <taxon>Agaricomycetidae</taxon>
        <taxon>Agaricales</taxon>
        <taxon>Marasmiineae</taxon>
        <taxon>Physalacriaceae</taxon>
        <taxon>Armillaria</taxon>
    </lineage>
</organism>
<dbReference type="InParanoid" id="A0A2H3D4Z4"/>
<gene>
    <name evidence="1" type="ORF">ARMGADRAFT_1015348</name>
</gene>
<evidence type="ECO:0000313" key="1">
    <source>
        <dbReference type="EMBL" id="PBK89170.1"/>
    </source>
</evidence>
<proteinExistence type="predicted"/>
<protein>
    <submittedName>
        <fullName evidence="1">Uncharacterized protein</fullName>
    </submittedName>
</protein>
<dbReference type="EMBL" id="KZ293669">
    <property type="protein sequence ID" value="PBK89170.1"/>
    <property type="molecule type" value="Genomic_DNA"/>
</dbReference>
<keyword evidence="2" id="KW-1185">Reference proteome</keyword>
<reference evidence="2" key="1">
    <citation type="journal article" date="2017" name="Nat. Ecol. Evol.">
        <title>Genome expansion and lineage-specific genetic innovations in the forest pathogenic fungi Armillaria.</title>
        <authorList>
            <person name="Sipos G."/>
            <person name="Prasanna A.N."/>
            <person name="Walter M.C."/>
            <person name="O'Connor E."/>
            <person name="Balint B."/>
            <person name="Krizsan K."/>
            <person name="Kiss B."/>
            <person name="Hess J."/>
            <person name="Varga T."/>
            <person name="Slot J."/>
            <person name="Riley R."/>
            <person name="Boka B."/>
            <person name="Rigling D."/>
            <person name="Barry K."/>
            <person name="Lee J."/>
            <person name="Mihaltcheva S."/>
            <person name="LaButti K."/>
            <person name="Lipzen A."/>
            <person name="Waldron R."/>
            <person name="Moloney N.M."/>
            <person name="Sperisen C."/>
            <person name="Kredics L."/>
            <person name="Vagvoelgyi C."/>
            <person name="Patrignani A."/>
            <person name="Fitzpatrick D."/>
            <person name="Nagy I."/>
            <person name="Doyle S."/>
            <person name="Anderson J.B."/>
            <person name="Grigoriev I.V."/>
            <person name="Gueldener U."/>
            <person name="Muensterkoetter M."/>
            <person name="Nagy L.G."/>
        </authorList>
    </citation>
    <scope>NUCLEOTIDE SEQUENCE [LARGE SCALE GENOMIC DNA]</scope>
    <source>
        <strain evidence="2">Ar21-2</strain>
    </source>
</reference>